<evidence type="ECO:0000313" key="2">
    <source>
        <dbReference type="EMBL" id="MCA5892751.1"/>
    </source>
</evidence>
<name>A0ABS7ZCH7_9MICO</name>
<dbReference type="GO" id="GO:0016757">
    <property type="term" value="F:glycosyltransferase activity"/>
    <property type="evidence" value="ECO:0007669"/>
    <property type="project" value="UniProtKB-KW"/>
</dbReference>
<organism evidence="2 3">
    <name type="scientific">Isoptericola luteus</name>
    <dbReference type="NCBI Taxonomy" id="2879484"/>
    <lineage>
        <taxon>Bacteria</taxon>
        <taxon>Bacillati</taxon>
        <taxon>Actinomycetota</taxon>
        <taxon>Actinomycetes</taxon>
        <taxon>Micrococcales</taxon>
        <taxon>Promicromonosporaceae</taxon>
        <taxon>Isoptericola</taxon>
    </lineage>
</organism>
<keyword evidence="3" id="KW-1185">Reference proteome</keyword>
<proteinExistence type="predicted"/>
<feature type="transmembrane region" description="Helical" evidence="1">
    <location>
        <begin position="329"/>
        <end position="348"/>
    </location>
</feature>
<dbReference type="EMBL" id="JAIXCQ010000003">
    <property type="protein sequence ID" value="MCA5892751.1"/>
    <property type="molecule type" value="Genomic_DNA"/>
</dbReference>
<dbReference type="EC" id="2.4.-.-" evidence="2"/>
<reference evidence="2 3" key="1">
    <citation type="submission" date="2021-09" db="EMBL/GenBank/DDBJ databases">
        <title>Isoptericola luteus sp. nov., a novel bacterium isolated from Harbin, the capital city of Heilongjiang province.</title>
        <authorList>
            <person name="Li J."/>
        </authorList>
    </citation>
    <scope>NUCLEOTIDE SEQUENCE [LARGE SCALE GENOMIC DNA]</scope>
    <source>
        <strain evidence="2 3">NEAU-Y5</strain>
    </source>
</reference>
<dbReference type="PANTHER" id="PTHR43685">
    <property type="entry name" value="GLYCOSYLTRANSFERASE"/>
    <property type="match status" value="1"/>
</dbReference>
<evidence type="ECO:0000256" key="1">
    <source>
        <dbReference type="SAM" id="Phobius"/>
    </source>
</evidence>
<dbReference type="Gene3D" id="3.90.550.10">
    <property type="entry name" value="Spore Coat Polysaccharide Biosynthesis Protein SpsA, Chain A"/>
    <property type="match status" value="1"/>
</dbReference>
<keyword evidence="2" id="KW-0808">Transferase</keyword>
<protein>
    <submittedName>
        <fullName evidence="2">Glycosyltransferase</fullName>
        <ecNumber evidence="2">2.4.-.-</ecNumber>
    </submittedName>
</protein>
<feature type="transmembrane region" description="Helical" evidence="1">
    <location>
        <begin position="292"/>
        <end position="317"/>
    </location>
</feature>
<sequence>MSDSRPVASSAVPVRDRAEAPAVAVVACVRDEEAYLAEAARSVLAQDYAGTLRLVLAVGPSHDATAEVAAALAAADPRVDLVDNPTGSRSIGLNAAIETSAPFAGGPGDLLVRVDGHTVLPPDYVRRAVATLGSTGAVGVGGRMHPVGTTTVQRAVARAMSHPAGIGAAPFHVGGERGPSETVYLGVFRRSAVEAVGGYDPSLVRAEDWELCLRLRRAGGLLWFDPSLEVTYRPRRTVQAVAKQFWRTGMWRREVIRRDPTTASARYLAPPALVAGLATSAVVGVVGALAGLAWVLALAALLPVAYVAGLLLAVVHATGRRPRLGTREALLLPVVIATMHLAWGAGFLRGLTARAVADHRA</sequence>
<dbReference type="InterPro" id="IPR029044">
    <property type="entry name" value="Nucleotide-diphossugar_trans"/>
</dbReference>
<keyword evidence="1" id="KW-0472">Membrane</keyword>
<keyword evidence="1" id="KW-0812">Transmembrane</keyword>
<dbReference type="SUPFAM" id="SSF53448">
    <property type="entry name" value="Nucleotide-diphospho-sugar transferases"/>
    <property type="match status" value="1"/>
</dbReference>
<keyword evidence="1" id="KW-1133">Transmembrane helix</keyword>
<keyword evidence="2" id="KW-0328">Glycosyltransferase</keyword>
<dbReference type="Proteomes" id="UP001319870">
    <property type="component" value="Unassembled WGS sequence"/>
</dbReference>
<evidence type="ECO:0000313" key="3">
    <source>
        <dbReference type="Proteomes" id="UP001319870"/>
    </source>
</evidence>
<dbReference type="Pfam" id="PF13641">
    <property type="entry name" value="Glyco_tranf_2_3"/>
    <property type="match status" value="1"/>
</dbReference>
<accession>A0ABS7ZCH7</accession>
<dbReference type="PANTHER" id="PTHR43685:SF2">
    <property type="entry name" value="GLYCOSYLTRANSFERASE 2-LIKE DOMAIN-CONTAINING PROTEIN"/>
    <property type="match status" value="1"/>
</dbReference>
<comment type="caution">
    <text evidence="2">The sequence shown here is derived from an EMBL/GenBank/DDBJ whole genome shotgun (WGS) entry which is preliminary data.</text>
</comment>
<dbReference type="InterPro" id="IPR050834">
    <property type="entry name" value="Glycosyltransf_2"/>
</dbReference>
<gene>
    <name evidence="2" type="ORF">LEP48_05205</name>
</gene>
<feature type="transmembrane region" description="Helical" evidence="1">
    <location>
        <begin position="267"/>
        <end position="286"/>
    </location>
</feature>
<dbReference type="RefSeq" id="WP_225564528.1">
    <property type="nucleotide sequence ID" value="NZ_JAIXCQ010000003.1"/>
</dbReference>